<accession>A0AA39XTL4</accession>
<dbReference type="AlphaFoldDB" id="A0AA39XTL4"/>
<sequence length="149" mass="15485">MSTATVNSLTATAKHSMAAHRATRPLGQCLSLLLLTARHLLAAAVAMKTGGGSRHGAFLLAARLPPIHLVEDPQPWNWQAYEMLLAPNARRAPSRSGISGLAAAATMAVSACGGLRQHSAAQQKKQKPDPGSATQVQGTRCSAQAEEAS</sequence>
<protein>
    <submittedName>
        <fullName evidence="2">Uncharacterized protein</fullName>
    </submittedName>
</protein>
<evidence type="ECO:0000313" key="3">
    <source>
        <dbReference type="Proteomes" id="UP001174936"/>
    </source>
</evidence>
<evidence type="ECO:0000313" key="2">
    <source>
        <dbReference type="EMBL" id="KAK0638865.1"/>
    </source>
</evidence>
<proteinExistence type="predicted"/>
<keyword evidence="3" id="KW-1185">Reference proteome</keyword>
<reference evidence="2" key="1">
    <citation type="submission" date="2023-06" db="EMBL/GenBank/DDBJ databases">
        <title>Genome-scale phylogeny and comparative genomics of the fungal order Sordariales.</title>
        <authorList>
            <consortium name="Lawrence Berkeley National Laboratory"/>
            <person name="Hensen N."/>
            <person name="Bonometti L."/>
            <person name="Westerberg I."/>
            <person name="Brannstrom I.O."/>
            <person name="Guillou S."/>
            <person name="Cros-Aarteil S."/>
            <person name="Calhoun S."/>
            <person name="Haridas S."/>
            <person name="Kuo A."/>
            <person name="Mondo S."/>
            <person name="Pangilinan J."/>
            <person name="Riley R."/>
            <person name="Labutti K."/>
            <person name="Andreopoulos B."/>
            <person name="Lipzen A."/>
            <person name="Chen C."/>
            <person name="Yanf M."/>
            <person name="Daum C."/>
            <person name="Ng V."/>
            <person name="Clum A."/>
            <person name="Steindorff A."/>
            <person name="Ohm R."/>
            <person name="Martin F."/>
            <person name="Silar P."/>
            <person name="Natvig D."/>
            <person name="Lalanne C."/>
            <person name="Gautier V."/>
            <person name="Ament-Velasquez S.L."/>
            <person name="Kruys A."/>
            <person name="Hutchinson M.I."/>
            <person name="Powell A.J."/>
            <person name="Barry K."/>
            <person name="Miller A.N."/>
            <person name="Grigoriev I.V."/>
            <person name="Debuchy R."/>
            <person name="Gladieux P."/>
            <person name="Thoren M.H."/>
            <person name="Johannesson H."/>
        </authorList>
    </citation>
    <scope>NUCLEOTIDE SEQUENCE</scope>
    <source>
        <strain evidence="2">SMH2532-1</strain>
    </source>
</reference>
<name>A0AA39XTL4_9PEZI</name>
<organism evidence="2 3">
    <name type="scientific">Cercophora newfieldiana</name>
    <dbReference type="NCBI Taxonomy" id="92897"/>
    <lineage>
        <taxon>Eukaryota</taxon>
        <taxon>Fungi</taxon>
        <taxon>Dikarya</taxon>
        <taxon>Ascomycota</taxon>
        <taxon>Pezizomycotina</taxon>
        <taxon>Sordariomycetes</taxon>
        <taxon>Sordariomycetidae</taxon>
        <taxon>Sordariales</taxon>
        <taxon>Lasiosphaeriaceae</taxon>
        <taxon>Cercophora</taxon>
    </lineage>
</organism>
<evidence type="ECO:0000256" key="1">
    <source>
        <dbReference type="SAM" id="MobiDB-lite"/>
    </source>
</evidence>
<gene>
    <name evidence="2" type="ORF">B0T16DRAFT_449737</name>
</gene>
<comment type="caution">
    <text evidence="2">The sequence shown here is derived from an EMBL/GenBank/DDBJ whole genome shotgun (WGS) entry which is preliminary data.</text>
</comment>
<feature type="region of interest" description="Disordered" evidence="1">
    <location>
        <begin position="115"/>
        <end position="149"/>
    </location>
</feature>
<dbReference type="EMBL" id="JAULSV010000007">
    <property type="protein sequence ID" value="KAK0638865.1"/>
    <property type="molecule type" value="Genomic_DNA"/>
</dbReference>
<feature type="compositionally biased region" description="Polar residues" evidence="1">
    <location>
        <begin position="132"/>
        <end position="142"/>
    </location>
</feature>
<dbReference type="Proteomes" id="UP001174936">
    <property type="component" value="Unassembled WGS sequence"/>
</dbReference>